<name>A0A2G9UL34_TELCI</name>
<dbReference type="InterPro" id="IPR002602">
    <property type="entry name" value="DB"/>
</dbReference>
<keyword evidence="3" id="KW-1185">Reference proteome</keyword>
<gene>
    <name evidence="2" type="ORF">TELCIR_07181</name>
</gene>
<dbReference type="PANTHER" id="PTHR46705:SF11">
    <property type="entry name" value="DOMAIN OF UNKNOWN FUNCTION DB DOMAIN-CONTAINING PROTEIN"/>
    <property type="match status" value="1"/>
</dbReference>
<reference evidence="2 3" key="1">
    <citation type="submission" date="2015-09" db="EMBL/GenBank/DDBJ databases">
        <title>Draft genome of the parasitic nematode Teladorsagia circumcincta isolate WARC Sus (inbred).</title>
        <authorList>
            <person name="Mitreva M."/>
        </authorList>
    </citation>
    <scope>NUCLEOTIDE SEQUENCE [LARGE SCALE GENOMIC DNA]</scope>
    <source>
        <strain evidence="2 3">S</strain>
    </source>
</reference>
<accession>A0A2G9UL34</accession>
<dbReference type="Pfam" id="PF01682">
    <property type="entry name" value="DB"/>
    <property type="match status" value="1"/>
</dbReference>
<evidence type="ECO:0000259" key="1">
    <source>
        <dbReference type="Pfam" id="PF01682"/>
    </source>
</evidence>
<feature type="domain" description="Domain of unknown function DB" evidence="1">
    <location>
        <begin position="53"/>
        <end position="150"/>
    </location>
</feature>
<sequence length="175" mass="19571">MPKEHEIFSETANKCLGLGCMAARARAARTYKDDAGVVHTVTTQEPNEHFSTCCSLLDVPESCRHMCTFDGYNTSAIQSSLTFSFPCPATALSQIQFCAARGVDHSQCCQSAGISPQCLLFCDQRPDQSNELSFSHLQCLDRFDSMKDCFIEYAITEYYREKQSAHDSLDKSYQT</sequence>
<dbReference type="PANTHER" id="PTHR46705">
    <property type="entry name" value="PROTEIN CBG09805"/>
    <property type="match status" value="1"/>
</dbReference>
<evidence type="ECO:0000313" key="3">
    <source>
        <dbReference type="Proteomes" id="UP000230423"/>
    </source>
</evidence>
<evidence type="ECO:0000313" key="2">
    <source>
        <dbReference type="EMBL" id="PIO70937.1"/>
    </source>
</evidence>
<organism evidence="2 3">
    <name type="scientific">Teladorsagia circumcincta</name>
    <name type="common">Brown stomach worm</name>
    <name type="synonym">Ostertagia circumcincta</name>
    <dbReference type="NCBI Taxonomy" id="45464"/>
    <lineage>
        <taxon>Eukaryota</taxon>
        <taxon>Metazoa</taxon>
        <taxon>Ecdysozoa</taxon>
        <taxon>Nematoda</taxon>
        <taxon>Chromadorea</taxon>
        <taxon>Rhabditida</taxon>
        <taxon>Rhabditina</taxon>
        <taxon>Rhabditomorpha</taxon>
        <taxon>Strongyloidea</taxon>
        <taxon>Trichostrongylidae</taxon>
        <taxon>Teladorsagia</taxon>
    </lineage>
</organism>
<proteinExistence type="predicted"/>
<dbReference type="OrthoDB" id="5843172at2759"/>
<dbReference type="Proteomes" id="UP000230423">
    <property type="component" value="Unassembled WGS sequence"/>
</dbReference>
<dbReference type="AlphaFoldDB" id="A0A2G9UL34"/>
<protein>
    <submittedName>
        <fullName evidence="2">DB module</fullName>
    </submittedName>
</protein>
<dbReference type="EMBL" id="KZ346108">
    <property type="protein sequence ID" value="PIO70937.1"/>
    <property type="molecule type" value="Genomic_DNA"/>
</dbReference>